<name>A0ABX1RH02_9PSEU</name>
<evidence type="ECO:0000313" key="2">
    <source>
        <dbReference type="Proteomes" id="UP001296706"/>
    </source>
</evidence>
<proteinExistence type="predicted"/>
<organism evidence="1 2">
    <name type="scientific">Pseudonocardia xinjiangensis</name>
    <dbReference type="NCBI Taxonomy" id="75289"/>
    <lineage>
        <taxon>Bacteria</taxon>
        <taxon>Bacillati</taxon>
        <taxon>Actinomycetota</taxon>
        <taxon>Actinomycetes</taxon>
        <taxon>Pseudonocardiales</taxon>
        <taxon>Pseudonocardiaceae</taxon>
        <taxon>Pseudonocardia</taxon>
    </lineage>
</organism>
<sequence>MEPVPGYEQDTVRQLLDSGHLTTGGTHHVRYGGREGTANSILVPKATRAMVTRWSSLRPLHGSRPSR</sequence>
<dbReference type="EMBL" id="JAAXKY010000074">
    <property type="protein sequence ID" value="NMH79666.1"/>
    <property type="molecule type" value="Genomic_DNA"/>
</dbReference>
<accession>A0ABX1RH02</accession>
<dbReference type="Proteomes" id="UP001296706">
    <property type="component" value="Unassembled WGS sequence"/>
</dbReference>
<reference evidence="1 2" key="1">
    <citation type="submission" date="2020-04" db="EMBL/GenBank/DDBJ databases">
        <authorList>
            <person name="Klaysubun C."/>
            <person name="Duangmal K."/>
            <person name="Lipun K."/>
        </authorList>
    </citation>
    <scope>NUCLEOTIDE SEQUENCE [LARGE SCALE GENOMIC DNA]</scope>
    <source>
        <strain evidence="1 2">JCM 11839</strain>
    </source>
</reference>
<comment type="caution">
    <text evidence="1">The sequence shown here is derived from an EMBL/GenBank/DDBJ whole genome shotgun (WGS) entry which is preliminary data.</text>
</comment>
<keyword evidence="2" id="KW-1185">Reference proteome</keyword>
<evidence type="ECO:0000313" key="1">
    <source>
        <dbReference type="EMBL" id="NMH79666.1"/>
    </source>
</evidence>
<protein>
    <submittedName>
        <fullName evidence="1">Uncharacterized protein</fullName>
    </submittedName>
</protein>
<gene>
    <name evidence="1" type="ORF">HF577_21550</name>
</gene>